<dbReference type="KEGG" id="cpf:CPF_0484"/>
<proteinExistence type="predicted"/>
<dbReference type="Gene3D" id="1.10.1740.10">
    <property type="match status" value="1"/>
</dbReference>
<dbReference type="STRING" id="195103.CPF_0484"/>
<dbReference type="NCBIfam" id="TIGR02937">
    <property type="entry name" value="sigma70-ECF"/>
    <property type="match status" value="1"/>
</dbReference>
<evidence type="ECO:0000259" key="1">
    <source>
        <dbReference type="Pfam" id="PF12645"/>
    </source>
</evidence>
<dbReference type="InterPro" id="IPR024760">
    <property type="entry name" value="HTH_dom_conjug_TS-like"/>
</dbReference>
<dbReference type="Pfam" id="PF12645">
    <property type="entry name" value="HTH_16"/>
    <property type="match status" value="1"/>
</dbReference>
<protein>
    <submittedName>
        <fullName evidence="2">RNA polymerase sigma factor</fullName>
    </submittedName>
</protein>
<feature type="domain" description="Helix-turn-helix conjugative transposon-like" evidence="1">
    <location>
        <begin position="29"/>
        <end position="87"/>
    </location>
</feature>
<dbReference type="SUPFAM" id="SSF88946">
    <property type="entry name" value="Sigma2 domain of RNA polymerase sigma factors"/>
    <property type="match status" value="1"/>
</dbReference>
<dbReference type="GO" id="GO:0003700">
    <property type="term" value="F:DNA-binding transcription factor activity"/>
    <property type="evidence" value="ECO:0007669"/>
    <property type="project" value="InterPro"/>
</dbReference>
<dbReference type="AlphaFoldDB" id="A0A0H2YTX7"/>
<dbReference type="InterPro" id="IPR014284">
    <property type="entry name" value="RNA_pol_sigma-70_dom"/>
</dbReference>
<evidence type="ECO:0000313" key="2">
    <source>
        <dbReference type="EMBL" id="ABG84234.1"/>
    </source>
</evidence>
<reference evidence="2 3" key="1">
    <citation type="journal article" date="2006" name="Genome Res.">
        <title>Skewed genomic variability in strains of the toxigenic bacterial pathogen, Clostridium perfringens.</title>
        <authorList>
            <person name="Myers G.S."/>
            <person name="Rasko D.A."/>
            <person name="Cheung J.K."/>
            <person name="Ravel J."/>
            <person name="Seshadri R."/>
            <person name="Deboy R.T."/>
            <person name="Ren Q."/>
            <person name="Varga J."/>
            <person name="Awad M.M."/>
            <person name="Brinkac L.M."/>
            <person name="Daugherty S.C."/>
            <person name="Haft D.H."/>
            <person name="Dodson R.J."/>
            <person name="Madupu R."/>
            <person name="Nelson W.C."/>
            <person name="Rosovitz M.J."/>
            <person name="Sullivan S.A."/>
            <person name="Khouri H."/>
            <person name="Dimitrov G.I."/>
            <person name="Watkins K.L."/>
            <person name="Mulligan S."/>
            <person name="Benton J."/>
            <person name="Radune D."/>
            <person name="Fisher D.J."/>
            <person name="Atkins H.S."/>
            <person name="Hiscox T."/>
            <person name="Jost B.H."/>
            <person name="Billington S.J."/>
            <person name="Songer J.G."/>
            <person name="McClane B.A."/>
            <person name="Titball R.W."/>
            <person name="Rood J.I."/>
            <person name="Melville S.B."/>
            <person name="Paulsen I.T."/>
        </authorList>
    </citation>
    <scope>NUCLEOTIDE SEQUENCE [LARGE SCALE GENOMIC DNA]</scope>
    <source>
        <strain evidence="3">ATCC 13124 / DSM 756 / JCM 1290 / NCIMB 6125 / NCTC 8237 / S 107 / Type A</strain>
    </source>
</reference>
<dbReference type="EMBL" id="CP000246">
    <property type="protein sequence ID" value="ABG84234.1"/>
    <property type="molecule type" value="Genomic_DNA"/>
</dbReference>
<evidence type="ECO:0000313" key="3">
    <source>
        <dbReference type="Proteomes" id="UP000001823"/>
    </source>
</evidence>
<keyword evidence="3" id="KW-1185">Reference proteome</keyword>
<sequence length="215" mass="25122">MAEKKQRFINKTAREIRLLGEKGNKEALNELIIMGKKGDKCAMAEIVSIYEGLINKYSTRFFINGYDVDDLKQIARSVIIESISKFDGDHGSEFIFFISTNVKNKLGTMCKKKENRLDFSSLDSPIGEGITIGETIKDDISIEDEYVEREKMRAFVKALANISKSDREFILYVYKDRGNFQKYCQEHKHITTYSKARWRKERILKKLREEMKNFE</sequence>
<accession>A0A0H2YTX7</accession>
<dbReference type="PaxDb" id="195103-CPF_0484"/>
<organism evidence="2 3">
    <name type="scientific">Clostridium perfringens (strain ATCC 13124 / DSM 756 / JCM 1290 / NCIMB 6125 / NCTC 8237 / Type A)</name>
    <dbReference type="NCBI Taxonomy" id="195103"/>
    <lineage>
        <taxon>Bacteria</taxon>
        <taxon>Bacillati</taxon>
        <taxon>Bacillota</taxon>
        <taxon>Clostridia</taxon>
        <taxon>Eubacteriales</taxon>
        <taxon>Clostridiaceae</taxon>
        <taxon>Clostridium</taxon>
    </lineage>
</organism>
<dbReference type="HOGENOM" id="CLU_107136_0_0_9"/>
<gene>
    <name evidence="2" type="ordered locus">CPF_0484</name>
</gene>
<dbReference type="RefSeq" id="WP_011590219.1">
    <property type="nucleotide sequence ID" value="NC_008261.1"/>
</dbReference>
<dbReference type="Proteomes" id="UP000001823">
    <property type="component" value="Chromosome"/>
</dbReference>
<dbReference type="GO" id="GO:0006352">
    <property type="term" value="P:DNA-templated transcription initiation"/>
    <property type="evidence" value="ECO:0007669"/>
    <property type="project" value="InterPro"/>
</dbReference>
<name>A0A0H2YTX7_CLOP1</name>
<dbReference type="InterPro" id="IPR013325">
    <property type="entry name" value="RNA_pol_sigma_r2"/>
</dbReference>